<dbReference type="EMBL" id="BSUM01000001">
    <property type="protein sequence ID" value="GMA33179.1"/>
    <property type="molecule type" value="Genomic_DNA"/>
</dbReference>
<evidence type="ECO:0000259" key="2">
    <source>
        <dbReference type="Pfam" id="PF06114"/>
    </source>
</evidence>
<reference evidence="3" key="2">
    <citation type="submission" date="2023-02" db="EMBL/GenBank/DDBJ databases">
        <authorList>
            <person name="Sun Q."/>
            <person name="Mori K."/>
        </authorList>
    </citation>
    <scope>NUCLEOTIDE SEQUENCE</scope>
    <source>
        <strain evidence="3">NBRC 112290</strain>
    </source>
</reference>
<comment type="caution">
    <text evidence="3">The sequence shown here is derived from an EMBL/GenBank/DDBJ whole genome shotgun (WGS) entry which is preliminary data.</text>
</comment>
<proteinExistence type="predicted"/>
<evidence type="ECO:0000313" key="3">
    <source>
        <dbReference type="EMBL" id="GMA33179.1"/>
    </source>
</evidence>
<dbReference type="InterPro" id="IPR010359">
    <property type="entry name" value="IrrE_HExxH"/>
</dbReference>
<organism evidence="3 4">
    <name type="scientific">Litorihabitans aurantiacus</name>
    <dbReference type="NCBI Taxonomy" id="1930061"/>
    <lineage>
        <taxon>Bacteria</taxon>
        <taxon>Bacillati</taxon>
        <taxon>Actinomycetota</taxon>
        <taxon>Actinomycetes</taxon>
        <taxon>Micrococcales</taxon>
        <taxon>Beutenbergiaceae</taxon>
        <taxon>Litorihabitans</taxon>
    </lineage>
</organism>
<dbReference type="AlphaFoldDB" id="A0AA37XHE6"/>
<dbReference type="Proteomes" id="UP001157161">
    <property type="component" value="Unassembled WGS sequence"/>
</dbReference>
<feature type="compositionally biased region" description="Basic and acidic residues" evidence="1">
    <location>
        <begin position="39"/>
        <end position="50"/>
    </location>
</feature>
<evidence type="ECO:0000256" key="1">
    <source>
        <dbReference type="SAM" id="MobiDB-lite"/>
    </source>
</evidence>
<evidence type="ECO:0000313" key="4">
    <source>
        <dbReference type="Proteomes" id="UP001157161"/>
    </source>
</evidence>
<name>A0AA37XHE6_9MICO</name>
<dbReference type="Pfam" id="PF06114">
    <property type="entry name" value="Peptidase_M78"/>
    <property type="match status" value="1"/>
</dbReference>
<accession>A0AA37XHE6</accession>
<feature type="domain" description="IrrE N-terminal-like" evidence="2">
    <location>
        <begin position="228"/>
        <end position="256"/>
    </location>
</feature>
<reference evidence="3" key="1">
    <citation type="journal article" date="2014" name="Int. J. Syst. Evol. Microbiol.">
        <title>Complete genome sequence of Corynebacterium casei LMG S-19264T (=DSM 44701T), isolated from a smear-ripened cheese.</title>
        <authorList>
            <consortium name="US DOE Joint Genome Institute (JGI-PGF)"/>
            <person name="Walter F."/>
            <person name="Albersmeier A."/>
            <person name="Kalinowski J."/>
            <person name="Ruckert C."/>
        </authorList>
    </citation>
    <scope>NUCLEOTIDE SEQUENCE</scope>
    <source>
        <strain evidence="3">NBRC 112290</strain>
    </source>
</reference>
<keyword evidence="4" id="KW-1185">Reference proteome</keyword>
<sequence length="338" mass="36306">MTAPPAAPARDGRAAWGAAIQDDLLASLGVPAASAGGPSRERHDRTRLESKRQRLLQLAVQAREFAKEPSVPDVMRSAWQFWPRFAIYNGLLIVSQRPSATHVESPETWRTRYGMVPLPHEQPLLLLHQGGPLGFVFDASQVEPGPEPGTHRYEAEQPFARPAFADAPQVVATLVEAVKARGVRVVQHGLGVVRGGHVMATSSGAVQEVTTGRRPPVVEQVPVSFDVSLNSRLPPTEQLATLVHELGHLYCGHLGPDPALERTGQGLWLEREGLEHAQREAEADFVAETVMGFIDPEAALPIRSDDGAPPLGRESAVAAALAVELVLDGVTDALVRSG</sequence>
<feature type="region of interest" description="Disordered" evidence="1">
    <location>
        <begin position="30"/>
        <end position="50"/>
    </location>
</feature>
<protein>
    <recommendedName>
        <fullName evidence="2">IrrE N-terminal-like domain-containing protein</fullName>
    </recommendedName>
</protein>
<gene>
    <name evidence="3" type="ORF">GCM10025875_31710</name>
</gene>
<dbReference type="RefSeq" id="WP_284251852.1">
    <property type="nucleotide sequence ID" value="NZ_BSUM01000001.1"/>
</dbReference>